<dbReference type="EMBL" id="JBIAUT010000011">
    <property type="protein sequence ID" value="MFF4219717.1"/>
    <property type="molecule type" value="Genomic_DNA"/>
</dbReference>
<name>A0ABW6U8T7_9ACTN</name>
<reference evidence="1 2" key="1">
    <citation type="submission" date="2024-10" db="EMBL/GenBank/DDBJ databases">
        <title>The Natural Products Discovery Center: Release of the First 8490 Sequenced Strains for Exploring Actinobacteria Biosynthetic Diversity.</title>
        <authorList>
            <person name="Kalkreuter E."/>
            <person name="Kautsar S.A."/>
            <person name="Yang D."/>
            <person name="Bader C.D."/>
            <person name="Teijaro C.N."/>
            <person name="Fluegel L."/>
            <person name="Davis C.M."/>
            <person name="Simpson J.R."/>
            <person name="Lauterbach L."/>
            <person name="Steele A.D."/>
            <person name="Gui C."/>
            <person name="Meng S."/>
            <person name="Li G."/>
            <person name="Viehrig K."/>
            <person name="Ye F."/>
            <person name="Su P."/>
            <person name="Kiefer A.F."/>
            <person name="Nichols A."/>
            <person name="Cepeda A.J."/>
            <person name="Yan W."/>
            <person name="Fan B."/>
            <person name="Jiang Y."/>
            <person name="Adhikari A."/>
            <person name="Zheng C.-J."/>
            <person name="Schuster L."/>
            <person name="Cowan T.M."/>
            <person name="Smanski M.J."/>
            <person name="Chevrette M.G."/>
            <person name="De Carvalho L.P.S."/>
            <person name="Shen B."/>
        </authorList>
    </citation>
    <scope>NUCLEOTIDE SEQUENCE [LARGE SCALE GENOMIC DNA]</scope>
    <source>
        <strain evidence="1 2">NPDC001650</strain>
    </source>
</reference>
<proteinExistence type="predicted"/>
<evidence type="ECO:0000313" key="2">
    <source>
        <dbReference type="Proteomes" id="UP001602123"/>
    </source>
</evidence>
<dbReference type="RefSeq" id="WP_388631585.1">
    <property type="nucleotide sequence ID" value="NZ_JBIAUT010000011.1"/>
</dbReference>
<accession>A0ABW6U8T7</accession>
<comment type="caution">
    <text evidence="1">The sequence shown here is derived from an EMBL/GenBank/DDBJ whole genome shotgun (WGS) entry which is preliminary data.</text>
</comment>
<protein>
    <submittedName>
        <fullName evidence="1">Uncharacterized protein</fullName>
    </submittedName>
</protein>
<organism evidence="1 2">
    <name type="scientific">Streptomyces nondiastaticus</name>
    <dbReference type="NCBI Taxonomy" id="3154512"/>
    <lineage>
        <taxon>Bacteria</taxon>
        <taxon>Bacillati</taxon>
        <taxon>Actinomycetota</taxon>
        <taxon>Actinomycetes</taxon>
        <taxon>Kitasatosporales</taxon>
        <taxon>Streptomycetaceae</taxon>
        <taxon>Streptomyces</taxon>
    </lineage>
</organism>
<evidence type="ECO:0000313" key="1">
    <source>
        <dbReference type="EMBL" id="MFF4219717.1"/>
    </source>
</evidence>
<sequence length="153" mass="16909">MSMLLSKKDMDVRVEYGSFGIQEFYHDEVPIPYPDASKSGVFLQSFPGRLDLGSAGHSHTVSVSVEIWDSRPVIDVHQNWDEVEESVIETPTGELAVWDTGPQQGNGISLGRPGHWAVRAAAAGRAEAERQTRLTGPVHGVERWLLQFWPADA</sequence>
<dbReference type="Proteomes" id="UP001602123">
    <property type="component" value="Unassembled WGS sequence"/>
</dbReference>
<gene>
    <name evidence="1" type="ORF">ACFYZM_26085</name>
</gene>
<keyword evidence="2" id="KW-1185">Reference proteome</keyword>